<dbReference type="Pfam" id="PF13828">
    <property type="entry name" value="DUF4190"/>
    <property type="match status" value="1"/>
</dbReference>
<reference evidence="3 4" key="1">
    <citation type="submission" date="2017-09" db="EMBL/GenBank/DDBJ databases">
        <authorList>
            <person name="Ehlers B."/>
            <person name="Leendertz F.H."/>
        </authorList>
    </citation>
    <scope>NUCLEOTIDE SEQUENCE [LARGE SCALE GENOMIC DNA]</scope>
    <source>
        <strain evidence="3 4">CGMCC 1.05381</strain>
    </source>
</reference>
<feature type="transmembrane region" description="Helical" evidence="1">
    <location>
        <begin position="29"/>
        <end position="53"/>
    </location>
</feature>
<feature type="domain" description="DUF4190" evidence="2">
    <location>
        <begin position="29"/>
        <end position="84"/>
    </location>
</feature>
<keyword evidence="1" id="KW-1133">Transmembrane helix</keyword>
<proteinExistence type="predicted"/>
<keyword evidence="4" id="KW-1185">Reference proteome</keyword>
<evidence type="ECO:0000256" key="1">
    <source>
        <dbReference type="SAM" id="Phobius"/>
    </source>
</evidence>
<dbReference type="EMBL" id="OCST01000002">
    <property type="protein sequence ID" value="SOE60205.1"/>
    <property type="molecule type" value="Genomic_DNA"/>
</dbReference>
<feature type="transmembrane region" description="Helical" evidence="1">
    <location>
        <begin position="65"/>
        <end position="96"/>
    </location>
</feature>
<gene>
    <name evidence="3" type="ORF">SAMN06296378_1060</name>
</gene>
<evidence type="ECO:0000259" key="2">
    <source>
        <dbReference type="Pfam" id="PF13828"/>
    </source>
</evidence>
<dbReference type="Proteomes" id="UP000219440">
    <property type="component" value="Unassembled WGS sequence"/>
</dbReference>
<sequence>MTEPTPYSSVPQQPYGAPVGAPAARWNTLAIISLVASVIGIHLAGIITGHIALSQIKKTGEQGNILAIIGLILGYLGIVVVVILVIVWFGLIFGAATAGYNY</sequence>
<dbReference type="InterPro" id="IPR025241">
    <property type="entry name" value="DUF4190"/>
</dbReference>
<evidence type="ECO:0000313" key="4">
    <source>
        <dbReference type="Proteomes" id="UP000219440"/>
    </source>
</evidence>
<keyword evidence="1" id="KW-0812">Transmembrane</keyword>
<organism evidence="3 4">
    <name type="scientific">Salinibacterium xinjiangense</name>
    <dbReference type="NCBI Taxonomy" id="386302"/>
    <lineage>
        <taxon>Bacteria</taxon>
        <taxon>Bacillati</taxon>
        <taxon>Actinomycetota</taxon>
        <taxon>Actinomycetes</taxon>
        <taxon>Micrococcales</taxon>
        <taxon>Microbacteriaceae</taxon>
        <taxon>Salinibacterium</taxon>
    </lineage>
</organism>
<dbReference type="AlphaFoldDB" id="A0A2C8Z8G8"/>
<keyword evidence="1" id="KW-0472">Membrane</keyword>
<accession>A0A2C8Z8G8</accession>
<protein>
    <recommendedName>
        <fullName evidence="2">DUF4190 domain-containing protein</fullName>
    </recommendedName>
</protein>
<dbReference type="RefSeq" id="WP_179691798.1">
    <property type="nucleotide sequence ID" value="NZ_BMLC01000001.1"/>
</dbReference>
<evidence type="ECO:0000313" key="3">
    <source>
        <dbReference type="EMBL" id="SOE60205.1"/>
    </source>
</evidence>
<name>A0A2C8Z8G8_9MICO</name>